<protein>
    <submittedName>
        <fullName evidence="2">Alpha/beta hydrolase</fullName>
    </submittedName>
</protein>
<keyword evidence="2" id="KW-0378">Hydrolase</keyword>
<reference evidence="3" key="1">
    <citation type="journal article" date="2019" name="Int. J. Syst. Evol. Microbiol.">
        <title>The Global Catalogue of Microorganisms (GCM) 10K type strain sequencing project: providing services to taxonomists for standard genome sequencing and annotation.</title>
        <authorList>
            <consortium name="The Broad Institute Genomics Platform"/>
            <consortium name="The Broad Institute Genome Sequencing Center for Infectious Disease"/>
            <person name="Wu L."/>
            <person name="Ma J."/>
        </authorList>
    </citation>
    <scope>NUCLEOTIDE SEQUENCE [LARGE SCALE GENOMIC DNA]</scope>
    <source>
        <strain evidence="3">JCM 14326</strain>
    </source>
</reference>
<gene>
    <name evidence="2" type="ORF">GCM10009751_33850</name>
</gene>
<evidence type="ECO:0000313" key="2">
    <source>
        <dbReference type="EMBL" id="GAA1871773.1"/>
    </source>
</evidence>
<evidence type="ECO:0000259" key="1">
    <source>
        <dbReference type="Pfam" id="PF12697"/>
    </source>
</evidence>
<name>A0ABP4ZXH3_9MICO</name>
<dbReference type="PANTHER" id="PTHR37017:SF11">
    <property type="entry name" value="ESTERASE_LIPASE_THIOESTERASE DOMAIN-CONTAINING PROTEIN"/>
    <property type="match status" value="1"/>
</dbReference>
<evidence type="ECO:0000313" key="3">
    <source>
        <dbReference type="Proteomes" id="UP001501094"/>
    </source>
</evidence>
<dbReference type="InterPro" id="IPR052897">
    <property type="entry name" value="Sec-Metab_Biosynth_Hydrolase"/>
</dbReference>
<comment type="caution">
    <text evidence="2">The sequence shown here is derived from an EMBL/GenBank/DDBJ whole genome shotgun (WGS) entry which is preliminary data.</text>
</comment>
<keyword evidence="3" id="KW-1185">Reference proteome</keyword>
<dbReference type="Pfam" id="PF12697">
    <property type="entry name" value="Abhydrolase_6"/>
    <property type="match status" value="1"/>
</dbReference>
<feature type="domain" description="AB hydrolase-1" evidence="1">
    <location>
        <begin position="54"/>
        <end position="283"/>
    </location>
</feature>
<dbReference type="GO" id="GO:0016787">
    <property type="term" value="F:hydrolase activity"/>
    <property type="evidence" value="ECO:0007669"/>
    <property type="project" value="UniProtKB-KW"/>
</dbReference>
<dbReference type="SUPFAM" id="SSF53474">
    <property type="entry name" value="alpha/beta-Hydrolases"/>
    <property type="match status" value="1"/>
</dbReference>
<organism evidence="2 3">
    <name type="scientific">Myceligenerans crystallogenes</name>
    <dbReference type="NCBI Taxonomy" id="316335"/>
    <lineage>
        <taxon>Bacteria</taxon>
        <taxon>Bacillati</taxon>
        <taxon>Actinomycetota</taxon>
        <taxon>Actinomycetes</taxon>
        <taxon>Micrococcales</taxon>
        <taxon>Promicromonosporaceae</taxon>
        <taxon>Myceligenerans</taxon>
    </lineage>
</organism>
<dbReference type="InterPro" id="IPR029058">
    <property type="entry name" value="AB_hydrolase_fold"/>
</dbReference>
<dbReference type="InterPro" id="IPR000073">
    <property type="entry name" value="AB_hydrolase_1"/>
</dbReference>
<accession>A0ABP4ZXH3</accession>
<sequence>MRAVSAVNSYDDVSVTMRGSQPRRRAGITGISAGRAPGAERVSDTRRSVRGMHIILVPGAWLDASAWAAVVPSLVEAGHTVHPMTLPGKESPDADQAGIGLRTHVDAVVARIDELTAEGGRVVLVGHSAGANVITGAADLRAAAVARLVYVDAVLPSDGSIVNDQFPVVGESVPLPAWDLFQAPDLEGLDDAALEDFRARALPEPKGVFFDPISLTHDDARRAIPATVIACETWGDFPGPAAMIDHLLAENSPYTKELATLRDVEIIELPTGHWPMFTRPRELGEVLAASIGRER</sequence>
<dbReference type="PANTHER" id="PTHR37017">
    <property type="entry name" value="AB HYDROLASE-1 DOMAIN-CONTAINING PROTEIN-RELATED"/>
    <property type="match status" value="1"/>
</dbReference>
<proteinExistence type="predicted"/>
<dbReference type="Gene3D" id="3.40.50.1820">
    <property type="entry name" value="alpha/beta hydrolase"/>
    <property type="match status" value="1"/>
</dbReference>
<dbReference type="Proteomes" id="UP001501094">
    <property type="component" value="Unassembled WGS sequence"/>
</dbReference>
<dbReference type="EMBL" id="BAAANL010000007">
    <property type="protein sequence ID" value="GAA1871773.1"/>
    <property type="molecule type" value="Genomic_DNA"/>
</dbReference>